<keyword evidence="4" id="KW-1185">Reference proteome</keyword>
<evidence type="ECO:0000256" key="1">
    <source>
        <dbReference type="ARBA" id="ARBA00004430"/>
    </source>
</evidence>
<evidence type="ECO:0000313" key="4">
    <source>
        <dbReference type="Proteomes" id="UP001054857"/>
    </source>
</evidence>
<sequence length="677" mass="72737">MFAIGWAVKAGLAAAFGSSKERTTMDTDTDHQPAHGGVPWGIVLDNVWARLRPAERQAIAETCKEACLNIRERLQTHVSLHVSRTLADHLTRHGQEPLKARFPFANRLTLRYDPEVMDEVDGEPDVGPAGHHADRGPAALAVLSALGRHEGIKACRLDGWDYLPHASMLTLLSSLPSLDSLELSAAFRLDLELLAVPGVTRLTQLMVAAEQILMSPGVLRPAAFLSQLRDLRISGLQVNDQVADNELCGALGALTGLTQLDIMTYSVATRPSMVALRGIHSETLRGHPLSRLPAALACLTGLRVLAVSDEHLGVRTANAVLGALGGSCRGLEELVMPEARTREEGWLALQQLTSLTRVHLYSIELKGQVRARAPGSISWWRRLRLEDTRLPELAGLMPLPGLQSFIGTIYMRFGEAPVPAREFAGMERVLATLGAAEEVRLWLELDCDIWPGVSRILGQLPGLAEVVVRARHPHPLSPPDLRGLLGAATGLQYLDINNTALRDEELRPLGELPRLVKVCLGLVERSDQEGHTPAAVQWLAVLLASRRRPALIVAPHLLDSEMQPLEEWQAEEPVTRGSVSIAEALPDLELPLPGDPALSAGPFFRAGGGGGGRGGGDGGEGGGGGGGGRYLPSHSHGTMYDSGGSGSGSGSYNLVDPEDSLVILSNSVREFFRRVDL</sequence>
<dbReference type="SUPFAM" id="SSF52047">
    <property type="entry name" value="RNI-like"/>
    <property type="match status" value="1"/>
</dbReference>
<dbReference type="AlphaFoldDB" id="A0AAD3DMZ4"/>
<evidence type="ECO:0000313" key="3">
    <source>
        <dbReference type="EMBL" id="GFR43437.1"/>
    </source>
</evidence>
<protein>
    <submittedName>
        <fullName evidence="3">Uncharacterized protein</fullName>
    </submittedName>
</protein>
<dbReference type="Gene3D" id="3.80.10.10">
    <property type="entry name" value="Ribonuclease Inhibitor"/>
    <property type="match status" value="1"/>
</dbReference>
<dbReference type="InterPro" id="IPR032675">
    <property type="entry name" value="LRR_dom_sf"/>
</dbReference>
<proteinExistence type="predicted"/>
<reference evidence="3 4" key="1">
    <citation type="journal article" date="2021" name="Sci. Rep.">
        <title>Genome sequencing of the multicellular alga Astrephomene provides insights into convergent evolution of germ-soma differentiation.</title>
        <authorList>
            <person name="Yamashita S."/>
            <person name="Yamamoto K."/>
            <person name="Matsuzaki R."/>
            <person name="Suzuki S."/>
            <person name="Yamaguchi H."/>
            <person name="Hirooka S."/>
            <person name="Minakuchi Y."/>
            <person name="Miyagishima S."/>
            <person name="Kawachi M."/>
            <person name="Toyoda A."/>
            <person name="Nozaki H."/>
        </authorList>
    </citation>
    <scope>NUCLEOTIDE SEQUENCE [LARGE SCALE GENOMIC DNA]</scope>
    <source>
        <strain evidence="3 4">NIES-4017</strain>
    </source>
</reference>
<name>A0AAD3DMZ4_9CHLO</name>
<dbReference type="GO" id="GO:0005930">
    <property type="term" value="C:axoneme"/>
    <property type="evidence" value="ECO:0007669"/>
    <property type="project" value="UniProtKB-SubCell"/>
</dbReference>
<feature type="region of interest" description="Disordered" evidence="2">
    <location>
        <begin position="604"/>
        <end position="651"/>
    </location>
</feature>
<comment type="caution">
    <text evidence="3">The sequence shown here is derived from an EMBL/GenBank/DDBJ whole genome shotgun (WGS) entry which is preliminary data.</text>
</comment>
<accession>A0AAD3DMZ4</accession>
<feature type="compositionally biased region" description="Gly residues" evidence="2">
    <location>
        <begin position="606"/>
        <end position="629"/>
    </location>
</feature>
<comment type="subcellular location">
    <subcellularLocation>
        <location evidence="1">Cytoplasm</location>
        <location evidence="1">Cytoskeleton</location>
        <location evidence="1">Cilium axoneme</location>
    </subcellularLocation>
</comment>
<dbReference type="EMBL" id="BMAR01000005">
    <property type="protein sequence ID" value="GFR43437.1"/>
    <property type="molecule type" value="Genomic_DNA"/>
</dbReference>
<gene>
    <name evidence="3" type="ORF">Agub_g4519</name>
</gene>
<dbReference type="Proteomes" id="UP001054857">
    <property type="component" value="Unassembled WGS sequence"/>
</dbReference>
<evidence type="ECO:0000256" key="2">
    <source>
        <dbReference type="SAM" id="MobiDB-lite"/>
    </source>
</evidence>
<organism evidence="3 4">
    <name type="scientific">Astrephomene gubernaculifera</name>
    <dbReference type="NCBI Taxonomy" id="47775"/>
    <lineage>
        <taxon>Eukaryota</taxon>
        <taxon>Viridiplantae</taxon>
        <taxon>Chlorophyta</taxon>
        <taxon>core chlorophytes</taxon>
        <taxon>Chlorophyceae</taxon>
        <taxon>CS clade</taxon>
        <taxon>Chlamydomonadales</taxon>
        <taxon>Astrephomenaceae</taxon>
        <taxon>Astrephomene</taxon>
    </lineage>
</organism>